<dbReference type="InterPro" id="IPR014710">
    <property type="entry name" value="RmlC-like_jellyroll"/>
</dbReference>
<evidence type="ECO:0000313" key="4">
    <source>
        <dbReference type="Proteomes" id="UP001225761"/>
    </source>
</evidence>
<comment type="caution">
    <text evidence="3">The sequence shown here is derived from an EMBL/GenBank/DDBJ whole genome shotgun (WGS) entry which is preliminary data.</text>
</comment>
<dbReference type="Pfam" id="PF02311">
    <property type="entry name" value="AraC_binding"/>
    <property type="match status" value="1"/>
</dbReference>
<dbReference type="Gene3D" id="2.60.120.10">
    <property type="entry name" value="Jelly Rolls"/>
    <property type="match status" value="1"/>
</dbReference>
<dbReference type="RefSeq" id="WP_283383638.1">
    <property type="nucleotide sequence ID" value="NZ_JASHIE010000023.1"/>
</dbReference>
<dbReference type="Proteomes" id="UP001225761">
    <property type="component" value="Unassembled WGS sequence"/>
</dbReference>
<gene>
    <name evidence="3" type="ORF">QM481_23880</name>
</gene>
<keyword evidence="1" id="KW-0238">DNA-binding</keyword>
<protein>
    <submittedName>
        <fullName evidence="3">AraC family ligand binding domain-containing protein</fullName>
    </submittedName>
</protein>
<evidence type="ECO:0000256" key="1">
    <source>
        <dbReference type="ARBA" id="ARBA00023125"/>
    </source>
</evidence>
<reference evidence="3 4" key="1">
    <citation type="submission" date="2023-05" db="EMBL/GenBank/DDBJ databases">
        <title>Novel species of genus Flectobacillus isolated from stream in China.</title>
        <authorList>
            <person name="Lu H."/>
        </authorList>
    </citation>
    <scope>NUCLEOTIDE SEQUENCE [LARGE SCALE GENOMIC DNA]</scope>
    <source>
        <strain evidence="3 4">LFS242W</strain>
    </source>
</reference>
<name>A0ABT6Z8Z2_9BACT</name>
<dbReference type="InterPro" id="IPR011051">
    <property type="entry name" value="RmlC_Cupin_sf"/>
</dbReference>
<proteinExistence type="predicted"/>
<evidence type="ECO:0000313" key="3">
    <source>
        <dbReference type="EMBL" id="MDI9877603.1"/>
    </source>
</evidence>
<dbReference type="InterPro" id="IPR003313">
    <property type="entry name" value="AraC-bd"/>
</dbReference>
<organism evidence="3 4">
    <name type="scientific">Flectobacillus rivi</name>
    <dbReference type="NCBI Taxonomy" id="2984209"/>
    <lineage>
        <taxon>Bacteria</taxon>
        <taxon>Pseudomonadati</taxon>
        <taxon>Bacteroidota</taxon>
        <taxon>Cytophagia</taxon>
        <taxon>Cytophagales</taxon>
        <taxon>Flectobacillaceae</taxon>
        <taxon>Flectobacillus</taxon>
    </lineage>
</organism>
<sequence>MEVLPFKLPKSEKDALIYQEDTGVAFYEQLHQHEEMQISYIVKGLGTLIVGDNISVFNENDILVIGENLPHVFRTDYDLSTNAEMLTLFFTKTSFGKDFSTE</sequence>
<dbReference type="EMBL" id="JASHIE010000023">
    <property type="protein sequence ID" value="MDI9877603.1"/>
    <property type="molecule type" value="Genomic_DNA"/>
</dbReference>
<dbReference type="SUPFAM" id="SSF51182">
    <property type="entry name" value="RmlC-like cupins"/>
    <property type="match status" value="1"/>
</dbReference>
<accession>A0ABT6Z8Z2</accession>
<keyword evidence="4" id="KW-1185">Reference proteome</keyword>
<evidence type="ECO:0000259" key="2">
    <source>
        <dbReference type="Pfam" id="PF02311"/>
    </source>
</evidence>
<feature type="domain" description="AraC-type arabinose-binding/dimerisation" evidence="2">
    <location>
        <begin position="17"/>
        <end position="76"/>
    </location>
</feature>